<gene>
    <name evidence="5" type="ORF">C7S18_02140</name>
</gene>
<dbReference type="CDD" id="cd18793">
    <property type="entry name" value="SF2_C_SNF"/>
    <property type="match status" value="1"/>
</dbReference>
<dbReference type="PROSITE" id="PS51192">
    <property type="entry name" value="HELICASE_ATP_BIND_1"/>
    <property type="match status" value="1"/>
</dbReference>
<proteinExistence type="predicted"/>
<dbReference type="InterPro" id="IPR000330">
    <property type="entry name" value="SNF2_N"/>
</dbReference>
<sequence length="660" mass="73435">MPSRTATSMQSTAGFWLSLSAALASRGVTLHVPDHVSIQTIDAVVDTLQLDVQEADGLPGWFNLELGVDVDGQRVSLLPILARALDLPTLALPAAATELPDAVVHLRLDDQRHLRIPLADIRRYLAPLTEWLEQLDQRGLQLPIARSDVLADMLDQSLALRAPKTLTRLSRALRGDWKPLNPPDPEGLQAALRDYQWAGVRWLDFLAEYGLGGILADDMGLGKTMQVLAHLLAERRKQAARGDALRPSLVVMPTSLVPNWQSEAARFAPSLRVLTLHGGDRHQQFDAIAQHDLVLTTYALLHRDIDLLKRHHFGLAVFDEAQALRNASTLGARAARELMADRRLAMTGTPIENHLGELWAQTDLVLPGLFGTARDFATRYRNPIEKQQDQARKEQLHARLRPFVLRRNKSEVAKELPAKTLITRRIAIEGKQRDLYESLRLAMHKKVRQAIGKRGLNASSIIILDALLKLRQVCCDPALVKLPEAKKVGISAKREYFQEMLQELLEEGRRILVFSQFTEMLDLLEADLQHAAIAYTRLDGSTKDRAVPVQSFQSGSVPVMLISLKAGGTGLNLTAADTVIHYDPWWNPAVMRQAEDRAHRIGQDKPVFVYSLVCEDTVEDRILELQSRKAELAKAILEGGSVDAMSLDEATLNALFAPPR</sequence>
<dbReference type="EMBL" id="CP027860">
    <property type="protein sequence ID" value="AVP99971.1"/>
    <property type="molecule type" value="Genomic_DNA"/>
</dbReference>
<name>A0A2P1PYQ8_9GAMM</name>
<organism evidence="5 6">
    <name type="scientific">Ahniella affigens</name>
    <dbReference type="NCBI Taxonomy" id="2021234"/>
    <lineage>
        <taxon>Bacteria</taxon>
        <taxon>Pseudomonadati</taxon>
        <taxon>Pseudomonadota</taxon>
        <taxon>Gammaproteobacteria</taxon>
        <taxon>Lysobacterales</taxon>
        <taxon>Rhodanobacteraceae</taxon>
        <taxon>Ahniella</taxon>
    </lineage>
</organism>
<dbReference type="GO" id="GO:0004386">
    <property type="term" value="F:helicase activity"/>
    <property type="evidence" value="ECO:0007669"/>
    <property type="project" value="UniProtKB-KW"/>
</dbReference>
<keyword evidence="2 5" id="KW-0067">ATP-binding</keyword>
<evidence type="ECO:0000313" key="6">
    <source>
        <dbReference type="Proteomes" id="UP000241074"/>
    </source>
</evidence>
<dbReference type="PROSITE" id="PS51194">
    <property type="entry name" value="HELICASE_CTER"/>
    <property type="match status" value="1"/>
</dbReference>
<dbReference type="Gene3D" id="3.40.50.300">
    <property type="entry name" value="P-loop containing nucleotide triphosphate hydrolases"/>
    <property type="match status" value="1"/>
</dbReference>
<dbReference type="OrthoDB" id="9760715at2"/>
<reference evidence="5 6" key="1">
    <citation type="submission" date="2018-03" db="EMBL/GenBank/DDBJ databases">
        <title>Ahniella affigens gen. nov., sp. nov., a gammaproteobacterium isolated from sandy soil near a stream.</title>
        <authorList>
            <person name="Ko Y."/>
            <person name="Kim J.-H."/>
        </authorList>
    </citation>
    <scope>NUCLEOTIDE SEQUENCE [LARGE SCALE GENOMIC DNA]</scope>
    <source>
        <strain evidence="5 6">D13</strain>
    </source>
</reference>
<dbReference type="SMART" id="SM00490">
    <property type="entry name" value="HELICc"/>
    <property type="match status" value="1"/>
</dbReference>
<dbReference type="InterPro" id="IPR027417">
    <property type="entry name" value="P-loop_NTPase"/>
</dbReference>
<keyword evidence="6" id="KW-1185">Reference proteome</keyword>
<feature type="domain" description="Helicase ATP-binding" evidence="3">
    <location>
        <begin position="204"/>
        <end position="368"/>
    </location>
</feature>
<dbReference type="InterPro" id="IPR038718">
    <property type="entry name" value="SNF2-like_sf"/>
</dbReference>
<reference evidence="5 6" key="2">
    <citation type="submission" date="2018-03" db="EMBL/GenBank/DDBJ databases">
        <authorList>
            <person name="Keele B.F."/>
        </authorList>
    </citation>
    <scope>NUCLEOTIDE SEQUENCE [LARGE SCALE GENOMIC DNA]</scope>
    <source>
        <strain evidence="5 6">D13</strain>
    </source>
</reference>
<dbReference type="AlphaFoldDB" id="A0A2P1PYQ8"/>
<dbReference type="InterPro" id="IPR049730">
    <property type="entry name" value="SNF2/RAD54-like_C"/>
</dbReference>
<evidence type="ECO:0000259" key="3">
    <source>
        <dbReference type="PROSITE" id="PS51192"/>
    </source>
</evidence>
<protein>
    <submittedName>
        <fullName evidence="5">ATP-dependent helicase</fullName>
    </submittedName>
</protein>
<dbReference type="PANTHER" id="PTHR10799">
    <property type="entry name" value="SNF2/RAD54 HELICASE FAMILY"/>
    <property type="match status" value="1"/>
</dbReference>
<feature type="domain" description="Helicase C-terminal" evidence="4">
    <location>
        <begin position="496"/>
        <end position="653"/>
    </location>
</feature>
<dbReference type="Proteomes" id="UP000241074">
    <property type="component" value="Chromosome"/>
</dbReference>
<dbReference type="SMART" id="SM00487">
    <property type="entry name" value="DEXDc"/>
    <property type="match status" value="1"/>
</dbReference>
<accession>A0A2P1PYQ8</accession>
<evidence type="ECO:0000259" key="4">
    <source>
        <dbReference type="PROSITE" id="PS51194"/>
    </source>
</evidence>
<evidence type="ECO:0000256" key="1">
    <source>
        <dbReference type="ARBA" id="ARBA00022801"/>
    </source>
</evidence>
<keyword evidence="2 5" id="KW-0547">Nucleotide-binding</keyword>
<dbReference type="CDD" id="cd18012">
    <property type="entry name" value="DEXQc_arch_SWI2_SNF2"/>
    <property type="match status" value="1"/>
</dbReference>
<dbReference type="GO" id="GO:0005524">
    <property type="term" value="F:ATP binding"/>
    <property type="evidence" value="ECO:0007669"/>
    <property type="project" value="InterPro"/>
</dbReference>
<dbReference type="Gene3D" id="3.40.50.10810">
    <property type="entry name" value="Tandem AAA-ATPase domain"/>
    <property type="match status" value="1"/>
</dbReference>
<evidence type="ECO:0000256" key="2">
    <source>
        <dbReference type="ARBA" id="ARBA00022806"/>
    </source>
</evidence>
<keyword evidence="1" id="KW-0378">Hydrolase</keyword>
<dbReference type="InterPro" id="IPR014001">
    <property type="entry name" value="Helicase_ATP-bd"/>
</dbReference>
<dbReference type="InterPro" id="IPR001650">
    <property type="entry name" value="Helicase_C-like"/>
</dbReference>
<dbReference type="GO" id="GO:0016787">
    <property type="term" value="F:hydrolase activity"/>
    <property type="evidence" value="ECO:0007669"/>
    <property type="project" value="UniProtKB-KW"/>
</dbReference>
<evidence type="ECO:0000313" key="5">
    <source>
        <dbReference type="EMBL" id="AVP99971.1"/>
    </source>
</evidence>
<dbReference type="Pfam" id="PF00271">
    <property type="entry name" value="Helicase_C"/>
    <property type="match status" value="1"/>
</dbReference>
<dbReference type="Pfam" id="PF00176">
    <property type="entry name" value="SNF2-rel_dom"/>
    <property type="match status" value="1"/>
</dbReference>
<dbReference type="SUPFAM" id="SSF52540">
    <property type="entry name" value="P-loop containing nucleoside triphosphate hydrolases"/>
    <property type="match status" value="2"/>
</dbReference>
<keyword evidence="2 5" id="KW-0347">Helicase</keyword>
<dbReference type="KEGG" id="xba:C7S18_02140"/>